<keyword evidence="6" id="KW-1185">Reference proteome</keyword>
<dbReference type="Proteomes" id="UP001165060">
    <property type="component" value="Unassembled WGS sequence"/>
</dbReference>
<feature type="chain" id="PRO_5046614407" evidence="4">
    <location>
        <begin position="16"/>
        <end position="510"/>
    </location>
</feature>
<keyword evidence="1" id="KW-0677">Repeat</keyword>
<dbReference type="InterPro" id="IPR019734">
    <property type="entry name" value="TPR_rpt"/>
</dbReference>
<dbReference type="PANTHER" id="PTHR45188">
    <property type="entry name" value="DNAJ PROTEIN P58IPK HOMOLOG"/>
    <property type="match status" value="1"/>
</dbReference>
<feature type="repeat" description="TPR" evidence="2">
    <location>
        <begin position="447"/>
        <end position="480"/>
    </location>
</feature>
<dbReference type="InterPro" id="IPR011990">
    <property type="entry name" value="TPR-like_helical_dom_sf"/>
</dbReference>
<sequence>MKLLVLLPLLSLSLAQDAAEELSSEPPAPLATAEMTITPMNAEGGAAPPFAAVARVYPGEDPAAGAYRFAEEFFADAYVRRLPDVPSFGQLFDIVARLEQGLPGGWEAPAELARCGKRPCTAGKLWKRAEENRKAGFHDSQGADLLRALAKNGLEEEFVGKCERGLARSFEGVGRQREREAREAEEDAKNARRARGEEEAMENARQRKVEYEQAWASLVARWAEAPPPVSAELRADGSQSPVAAHMPGIVAAFAAGEHEAALSLIRKVPGNDKTSEIWIIEARAHEVLGAYPAAMQAAGNLVQKSASHEPWISGSPRMLAVALGANAAMQLGMSDKALKFYQSVLKFDPDQETARVQYRGLKKVIKALGSAEEQIQKGYNKAASGHIDDCLSALKGLDVDSPLFRSKIQLKLCTILSSMDKHEEALSNCDSAVRVRTDAGVQGPDIQEAHLKRGEARLLDDDYDGAVSDFRTAFDLVPDDESSREKKRELQVRRSLACATHIDFLTPSHR</sequence>
<keyword evidence="4" id="KW-0732">Signal</keyword>
<dbReference type="PANTHER" id="PTHR45188:SF2">
    <property type="entry name" value="DNAJ HOMOLOG SUBFAMILY C MEMBER 7"/>
    <property type="match status" value="1"/>
</dbReference>
<dbReference type="SMART" id="SM00028">
    <property type="entry name" value="TPR"/>
    <property type="match status" value="3"/>
</dbReference>
<keyword evidence="2" id="KW-0802">TPR repeat</keyword>
<feature type="region of interest" description="Disordered" evidence="3">
    <location>
        <begin position="173"/>
        <end position="202"/>
    </location>
</feature>
<evidence type="ECO:0000256" key="3">
    <source>
        <dbReference type="SAM" id="MobiDB-lite"/>
    </source>
</evidence>
<name>A0ABQ6MDB6_9STRA</name>
<organism evidence="5 6">
    <name type="scientific">Tetraparma gracilis</name>
    <dbReference type="NCBI Taxonomy" id="2962635"/>
    <lineage>
        <taxon>Eukaryota</taxon>
        <taxon>Sar</taxon>
        <taxon>Stramenopiles</taxon>
        <taxon>Ochrophyta</taxon>
        <taxon>Bolidophyceae</taxon>
        <taxon>Parmales</taxon>
        <taxon>Triparmaceae</taxon>
        <taxon>Tetraparma</taxon>
    </lineage>
</organism>
<protein>
    <submittedName>
        <fullName evidence="5">Uncharacterized protein</fullName>
    </submittedName>
</protein>
<evidence type="ECO:0000256" key="1">
    <source>
        <dbReference type="ARBA" id="ARBA00022737"/>
    </source>
</evidence>
<evidence type="ECO:0000256" key="4">
    <source>
        <dbReference type="SAM" id="SignalP"/>
    </source>
</evidence>
<dbReference type="PROSITE" id="PS50005">
    <property type="entry name" value="TPR"/>
    <property type="match status" value="1"/>
</dbReference>
<dbReference type="SUPFAM" id="SSF48452">
    <property type="entry name" value="TPR-like"/>
    <property type="match status" value="1"/>
</dbReference>
<dbReference type="Gene3D" id="1.25.40.10">
    <property type="entry name" value="Tetratricopeptide repeat domain"/>
    <property type="match status" value="1"/>
</dbReference>
<proteinExistence type="predicted"/>
<dbReference type="EMBL" id="BRYB01001374">
    <property type="protein sequence ID" value="GMI24258.1"/>
    <property type="molecule type" value="Genomic_DNA"/>
</dbReference>
<feature type="compositionally biased region" description="Basic and acidic residues" evidence="3">
    <location>
        <begin position="174"/>
        <end position="202"/>
    </location>
</feature>
<comment type="caution">
    <text evidence="5">The sequence shown here is derived from an EMBL/GenBank/DDBJ whole genome shotgun (WGS) entry which is preliminary data.</text>
</comment>
<evidence type="ECO:0000313" key="6">
    <source>
        <dbReference type="Proteomes" id="UP001165060"/>
    </source>
</evidence>
<accession>A0ABQ6MDB6</accession>
<reference evidence="5 6" key="1">
    <citation type="journal article" date="2023" name="Commun. Biol.">
        <title>Genome analysis of Parmales, the sister group of diatoms, reveals the evolutionary specialization of diatoms from phago-mixotrophs to photoautotrophs.</title>
        <authorList>
            <person name="Ban H."/>
            <person name="Sato S."/>
            <person name="Yoshikawa S."/>
            <person name="Yamada K."/>
            <person name="Nakamura Y."/>
            <person name="Ichinomiya M."/>
            <person name="Sato N."/>
            <person name="Blanc-Mathieu R."/>
            <person name="Endo H."/>
            <person name="Kuwata A."/>
            <person name="Ogata H."/>
        </authorList>
    </citation>
    <scope>NUCLEOTIDE SEQUENCE [LARGE SCALE GENOMIC DNA]</scope>
</reference>
<evidence type="ECO:0000256" key="2">
    <source>
        <dbReference type="PROSITE-ProRule" id="PRU00339"/>
    </source>
</evidence>
<feature type="signal peptide" evidence="4">
    <location>
        <begin position="1"/>
        <end position="15"/>
    </location>
</feature>
<gene>
    <name evidence="5" type="ORF">TeGR_g10607</name>
</gene>
<evidence type="ECO:0000313" key="5">
    <source>
        <dbReference type="EMBL" id="GMI24258.1"/>
    </source>
</evidence>